<dbReference type="GO" id="GO:0005930">
    <property type="term" value="C:axoneme"/>
    <property type="evidence" value="ECO:0007669"/>
    <property type="project" value="TreeGrafter"/>
</dbReference>
<dbReference type="InterPro" id="IPR052111">
    <property type="entry name" value="Spermatogenesis_Ciliary_MAP"/>
</dbReference>
<dbReference type="PROSITE" id="PS50021">
    <property type="entry name" value="CH"/>
    <property type="match status" value="1"/>
</dbReference>
<sequence length="332" mass="34638">MALPDCTEEELQALYEWVDSVPLSRPKKSIARDFADGVLMAEMVHHYFPKLVELHNYSAAHNTMQKMYNWNTLNTKVFKRMGFTVARDQLEAVAKADTGCVERLLKHVRTRMARFQESSAAAGRTSRQGSMAAGMHGTADGMHDGMHGAGGFNSEIGGGMDGTGRFNGTGLDASLDAAGGWHAAPGAPTASTSRPASPHAAAAAVDSIAALRLGGAAAFAAAPAAGLPTKLSAGALLGGSFSGPMAGGAGAGAPRASSLAFPTLDQAVAANLSDKEAQLDELRETNEILEVKISKLEQLVRLKDAKISALLAKLQQATIEQQEQQEQAAAGQ</sequence>
<dbReference type="Gene3D" id="1.10.418.10">
    <property type="entry name" value="Calponin-like domain"/>
    <property type="match status" value="1"/>
</dbReference>
<dbReference type="PANTHER" id="PTHR12509:SF9">
    <property type="entry name" value="SPERM FLAGELLAR PROTEIN 1 ISOFORM X1"/>
    <property type="match status" value="1"/>
</dbReference>
<dbReference type="EMBL" id="LHPF02000005">
    <property type="protein sequence ID" value="PSC74349.1"/>
    <property type="molecule type" value="Genomic_DNA"/>
</dbReference>
<dbReference type="Pfam" id="PF06294">
    <property type="entry name" value="CH_2"/>
    <property type="match status" value="1"/>
</dbReference>
<organism evidence="4 5">
    <name type="scientific">Micractinium conductrix</name>
    <dbReference type="NCBI Taxonomy" id="554055"/>
    <lineage>
        <taxon>Eukaryota</taxon>
        <taxon>Viridiplantae</taxon>
        <taxon>Chlorophyta</taxon>
        <taxon>core chlorophytes</taxon>
        <taxon>Trebouxiophyceae</taxon>
        <taxon>Chlorellales</taxon>
        <taxon>Chlorellaceae</taxon>
        <taxon>Chlorella clade</taxon>
        <taxon>Micractinium</taxon>
    </lineage>
</organism>
<feature type="region of interest" description="Disordered" evidence="2">
    <location>
        <begin position="179"/>
        <end position="198"/>
    </location>
</feature>
<dbReference type="GO" id="GO:0008017">
    <property type="term" value="F:microtubule binding"/>
    <property type="evidence" value="ECO:0007669"/>
    <property type="project" value="TreeGrafter"/>
</dbReference>
<name>A0A2P6VJS9_9CHLO</name>
<dbReference type="STRING" id="554055.A0A2P6VJS9"/>
<proteinExistence type="predicted"/>
<keyword evidence="1" id="KW-0175">Coiled coil</keyword>
<dbReference type="InterPro" id="IPR010441">
    <property type="entry name" value="CH_2"/>
</dbReference>
<dbReference type="InterPro" id="IPR001715">
    <property type="entry name" value="CH_dom"/>
</dbReference>
<dbReference type="SUPFAM" id="SSF47576">
    <property type="entry name" value="Calponin-homology domain, CH-domain"/>
    <property type="match status" value="1"/>
</dbReference>
<reference evidence="4 5" key="1">
    <citation type="journal article" date="2018" name="Plant J.">
        <title>Genome sequences of Chlorella sorokiniana UTEX 1602 and Micractinium conductrix SAG 241.80: implications to maltose excretion by a green alga.</title>
        <authorList>
            <person name="Arriola M.B."/>
            <person name="Velmurugan N."/>
            <person name="Zhang Y."/>
            <person name="Plunkett M.H."/>
            <person name="Hondzo H."/>
            <person name="Barney B.M."/>
        </authorList>
    </citation>
    <scope>NUCLEOTIDE SEQUENCE [LARGE SCALE GENOMIC DNA]</scope>
    <source>
        <strain evidence="4 5">SAG 241.80</strain>
    </source>
</reference>
<keyword evidence="5" id="KW-1185">Reference proteome</keyword>
<dbReference type="GO" id="GO:0051493">
    <property type="term" value="P:regulation of cytoskeleton organization"/>
    <property type="evidence" value="ECO:0007669"/>
    <property type="project" value="TreeGrafter"/>
</dbReference>
<dbReference type="FunFam" id="1.10.418.10:FF:000059">
    <property type="entry name" value="RIKEN cDNA 6430531B16 gene"/>
    <property type="match status" value="1"/>
</dbReference>
<protein>
    <submittedName>
        <fullName evidence="4">DUF1042 multi-domain</fullName>
    </submittedName>
</protein>
<dbReference type="Proteomes" id="UP000239649">
    <property type="component" value="Unassembled WGS sequence"/>
</dbReference>
<evidence type="ECO:0000259" key="3">
    <source>
        <dbReference type="PROSITE" id="PS50021"/>
    </source>
</evidence>
<dbReference type="PANTHER" id="PTHR12509">
    <property type="entry name" value="SPERMATOGENESIS-ASSOCIATED 4-RELATED"/>
    <property type="match status" value="1"/>
</dbReference>
<evidence type="ECO:0000256" key="2">
    <source>
        <dbReference type="SAM" id="MobiDB-lite"/>
    </source>
</evidence>
<feature type="coiled-coil region" evidence="1">
    <location>
        <begin position="272"/>
        <end position="327"/>
    </location>
</feature>
<comment type="caution">
    <text evidence="4">The sequence shown here is derived from an EMBL/GenBank/DDBJ whole genome shotgun (WGS) entry which is preliminary data.</text>
</comment>
<dbReference type="AlphaFoldDB" id="A0A2P6VJS9"/>
<evidence type="ECO:0000256" key="1">
    <source>
        <dbReference type="SAM" id="Coils"/>
    </source>
</evidence>
<feature type="domain" description="Calponin-homology (CH)" evidence="3">
    <location>
        <begin position="8"/>
        <end position="116"/>
    </location>
</feature>
<dbReference type="OrthoDB" id="193300at2759"/>
<evidence type="ECO:0000313" key="4">
    <source>
        <dbReference type="EMBL" id="PSC74349.1"/>
    </source>
</evidence>
<feature type="region of interest" description="Disordered" evidence="2">
    <location>
        <begin position="115"/>
        <end position="154"/>
    </location>
</feature>
<accession>A0A2P6VJS9</accession>
<gene>
    <name evidence="4" type="ORF">C2E20_2522</name>
</gene>
<dbReference type="InterPro" id="IPR036872">
    <property type="entry name" value="CH_dom_sf"/>
</dbReference>
<evidence type="ECO:0000313" key="5">
    <source>
        <dbReference type="Proteomes" id="UP000239649"/>
    </source>
</evidence>